<gene>
    <name evidence="10" type="ORF">SJ2017_0227</name>
</gene>
<feature type="transmembrane region" description="Helical" evidence="8">
    <location>
        <begin position="248"/>
        <end position="266"/>
    </location>
</feature>
<dbReference type="Pfam" id="PF07690">
    <property type="entry name" value="MFS_1"/>
    <property type="match status" value="1"/>
</dbReference>
<feature type="transmembrane region" description="Helical" evidence="8">
    <location>
        <begin position="273"/>
        <end position="295"/>
    </location>
</feature>
<keyword evidence="11" id="KW-1185">Reference proteome</keyword>
<dbReference type="CDD" id="cd17320">
    <property type="entry name" value="MFS_MdfA_MDR_like"/>
    <property type="match status" value="1"/>
</dbReference>
<sequence>MRRNLLPTLMFMVLLSPLAIDIYLPSMPTMAIEYGVSGSQVQSTLVLFLFAMGLGQILIGPLADRFGRRPIALFGIVLYGVSSLIGAMAQEFEVLQLARVLQGLAACSTSIVVFSAVRDCYSSKESVKMYSYLKGAICVIPALAPTLGGLLALQFGWRSTFIFMALYAIIVLAIVLIKFPETRPENTDTSGPLYRWARYKPVLSDPHFMFYASTCMVAMASIVTYVSYSPMWLIGELGVSELEFSGLFGLNAAVNIAACFAAPVLVKHIGNRPAVIAALAMMLLAAVIEVVMQLAGPETGLAAGFAFMLPMMLLCIGFAVLLGPATSMALSAFGERAGTAAAMLGCIQMSGASVLAGLIQMTDISAPYAVAFLMGGLSLVLLLIMSIKSLSHLHMEQVQPEH</sequence>
<dbReference type="EMBL" id="CP020472">
    <property type="protein sequence ID" value="ARD20576.1"/>
    <property type="molecule type" value="Genomic_DNA"/>
</dbReference>
<keyword evidence="5 8" id="KW-0812">Transmembrane</keyword>
<feature type="transmembrane region" description="Helical" evidence="8">
    <location>
        <begin position="101"/>
        <end position="121"/>
    </location>
</feature>
<evidence type="ECO:0000256" key="5">
    <source>
        <dbReference type="ARBA" id="ARBA00022692"/>
    </source>
</evidence>
<reference evidence="10 11" key="1">
    <citation type="submission" date="2017-03" db="EMBL/GenBank/DDBJ databases">
        <title>Genome sequencing of Shewanella japonica KCTC 22435.</title>
        <authorList>
            <person name="Kim K.M."/>
        </authorList>
    </citation>
    <scope>NUCLEOTIDE SEQUENCE [LARGE SCALE GENOMIC DNA]</scope>
    <source>
        <strain evidence="10 11">KCTC 22435</strain>
    </source>
</reference>
<feature type="transmembrane region" description="Helical" evidence="8">
    <location>
        <begin position="365"/>
        <end position="385"/>
    </location>
</feature>
<feature type="transmembrane region" description="Helical" evidence="8">
    <location>
        <begin position="208"/>
        <end position="228"/>
    </location>
</feature>
<evidence type="ECO:0000256" key="8">
    <source>
        <dbReference type="RuleBase" id="RU365088"/>
    </source>
</evidence>
<dbReference type="InterPro" id="IPR020846">
    <property type="entry name" value="MFS_dom"/>
</dbReference>
<dbReference type="SUPFAM" id="SSF103473">
    <property type="entry name" value="MFS general substrate transporter"/>
    <property type="match status" value="1"/>
</dbReference>
<dbReference type="PANTHER" id="PTHR23502">
    <property type="entry name" value="MAJOR FACILITATOR SUPERFAMILY"/>
    <property type="match status" value="1"/>
</dbReference>
<dbReference type="InterPro" id="IPR036259">
    <property type="entry name" value="MFS_trans_sf"/>
</dbReference>
<proteinExistence type="inferred from homology"/>
<evidence type="ECO:0000256" key="6">
    <source>
        <dbReference type="ARBA" id="ARBA00022989"/>
    </source>
</evidence>
<name>A0ABM6JIB3_9GAMM</name>
<organism evidence="10 11">
    <name type="scientific">Shewanella japonica</name>
    <dbReference type="NCBI Taxonomy" id="93973"/>
    <lineage>
        <taxon>Bacteria</taxon>
        <taxon>Pseudomonadati</taxon>
        <taxon>Pseudomonadota</taxon>
        <taxon>Gammaproteobacteria</taxon>
        <taxon>Alteromonadales</taxon>
        <taxon>Shewanellaceae</taxon>
        <taxon>Shewanella</taxon>
    </lineage>
</organism>
<evidence type="ECO:0000256" key="1">
    <source>
        <dbReference type="ARBA" id="ARBA00004651"/>
    </source>
</evidence>
<dbReference type="NCBIfam" id="TIGR00710">
    <property type="entry name" value="efflux_Bcr_CflA"/>
    <property type="match status" value="1"/>
</dbReference>
<evidence type="ECO:0000256" key="3">
    <source>
        <dbReference type="ARBA" id="ARBA00022448"/>
    </source>
</evidence>
<keyword evidence="4" id="KW-1003">Cell membrane</keyword>
<feature type="transmembrane region" description="Helical" evidence="8">
    <location>
        <begin position="133"/>
        <end position="155"/>
    </location>
</feature>
<evidence type="ECO:0000256" key="2">
    <source>
        <dbReference type="ARBA" id="ARBA00006236"/>
    </source>
</evidence>
<keyword evidence="6 8" id="KW-1133">Transmembrane helix</keyword>
<feature type="transmembrane region" description="Helical" evidence="8">
    <location>
        <begin position="301"/>
        <end position="325"/>
    </location>
</feature>
<evidence type="ECO:0000259" key="9">
    <source>
        <dbReference type="PROSITE" id="PS50850"/>
    </source>
</evidence>
<evidence type="ECO:0000256" key="4">
    <source>
        <dbReference type="ARBA" id="ARBA00022475"/>
    </source>
</evidence>
<dbReference type="Proteomes" id="UP000191820">
    <property type="component" value="Chromosome"/>
</dbReference>
<evidence type="ECO:0000256" key="7">
    <source>
        <dbReference type="ARBA" id="ARBA00023136"/>
    </source>
</evidence>
<feature type="transmembrane region" description="Helical" evidence="8">
    <location>
        <begin position="337"/>
        <end position="359"/>
    </location>
</feature>
<keyword evidence="7 8" id="KW-0472">Membrane</keyword>
<keyword evidence="8" id="KW-0997">Cell inner membrane</keyword>
<dbReference type="Gene3D" id="1.20.1720.10">
    <property type="entry name" value="Multidrug resistance protein D"/>
    <property type="match status" value="1"/>
</dbReference>
<evidence type="ECO:0000313" key="11">
    <source>
        <dbReference type="Proteomes" id="UP000191820"/>
    </source>
</evidence>
<dbReference type="InterPro" id="IPR005829">
    <property type="entry name" value="Sugar_transporter_CS"/>
</dbReference>
<dbReference type="PROSITE" id="PS00216">
    <property type="entry name" value="SUGAR_TRANSPORT_1"/>
    <property type="match status" value="1"/>
</dbReference>
<feature type="domain" description="Major facilitator superfamily (MFS) profile" evidence="9">
    <location>
        <begin position="5"/>
        <end position="394"/>
    </location>
</feature>
<accession>A0ABM6JIB3</accession>
<evidence type="ECO:0000313" key="10">
    <source>
        <dbReference type="EMBL" id="ARD20576.1"/>
    </source>
</evidence>
<feature type="transmembrane region" description="Helical" evidence="8">
    <location>
        <begin position="43"/>
        <end position="63"/>
    </location>
</feature>
<comment type="similarity">
    <text evidence="2 8">Belongs to the major facilitator superfamily. Bcr/CmlA family.</text>
</comment>
<protein>
    <recommendedName>
        <fullName evidence="8">Bcr/CflA family efflux transporter</fullName>
    </recommendedName>
</protein>
<feature type="transmembrane region" description="Helical" evidence="8">
    <location>
        <begin position="161"/>
        <end position="179"/>
    </location>
</feature>
<dbReference type="PANTHER" id="PTHR23502:SF70">
    <property type="entry name" value="BCR_CFLA FAMILY EFFLUX TRANSPORTER"/>
    <property type="match status" value="1"/>
</dbReference>
<comment type="subcellular location">
    <subcellularLocation>
        <location evidence="8">Cell inner membrane</location>
        <topology evidence="8">Multi-pass membrane protein</topology>
    </subcellularLocation>
    <subcellularLocation>
        <location evidence="1">Cell membrane</location>
        <topology evidence="1">Multi-pass membrane protein</topology>
    </subcellularLocation>
</comment>
<comment type="caution">
    <text evidence="8">Lacks conserved residue(s) required for the propagation of feature annotation.</text>
</comment>
<dbReference type="InterPro" id="IPR004812">
    <property type="entry name" value="Efflux_drug-R_Bcr/CmlA"/>
</dbReference>
<feature type="transmembrane region" description="Helical" evidence="8">
    <location>
        <begin position="70"/>
        <end position="89"/>
    </location>
</feature>
<keyword evidence="3 8" id="KW-0813">Transport</keyword>
<dbReference type="PROSITE" id="PS50850">
    <property type="entry name" value="MFS"/>
    <property type="match status" value="1"/>
</dbReference>
<dbReference type="InterPro" id="IPR011701">
    <property type="entry name" value="MFS"/>
</dbReference>
<dbReference type="RefSeq" id="WP_080914621.1">
    <property type="nucleotide sequence ID" value="NZ_CP020472.1"/>
</dbReference>